<evidence type="ECO:0000313" key="2">
    <source>
        <dbReference type="EMBL" id="MUK87549.1"/>
    </source>
</evidence>
<name>A0A6N8FIG3_9BACI</name>
<organism evidence="2 3">
    <name type="scientific">Ornithinibacillus caprae</name>
    <dbReference type="NCBI Taxonomy" id="2678566"/>
    <lineage>
        <taxon>Bacteria</taxon>
        <taxon>Bacillati</taxon>
        <taxon>Bacillota</taxon>
        <taxon>Bacilli</taxon>
        <taxon>Bacillales</taxon>
        <taxon>Bacillaceae</taxon>
        <taxon>Ornithinibacillus</taxon>
    </lineage>
</organism>
<keyword evidence="3" id="KW-1185">Reference proteome</keyword>
<sequence>MKERVPIMDNNHQRNSIDSIYNHSDFQHIVRKKNRFLFIMSSCFLTFYLVLPLLFFTIQTKFSGMFAWFYVFSLFLLTWLIGWIHWKRMKDIEQQVNKLAESKTR</sequence>
<gene>
    <name evidence="2" type="ORF">GMD78_03925</name>
</gene>
<dbReference type="InterPro" id="IPR007436">
    <property type="entry name" value="DUF485"/>
</dbReference>
<accession>A0A6N8FIG3</accession>
<dbReference type="Proteomes" id="UP000469125">
    <property type="component" value="Unassembled WGS sequence"/>
</dbReference>
<dbReference type="AlphaFoldDB" id="A0A6N8FIG3"/>
<dbReference type="EMBL" id="WOCA01000002">
    <property type="protein sequence ID" value="MUK87549.1"/>
    <property type="molecule type" value="Genomic_DNA"/>
</dbReference>
<dbReference type="Pfam" id="PF04341">
    <property type="entry name" value="DUF485"/>
    <property type="match status" value="1"/>
</dbReference>
<keyword evidence="1" id="KW-0812">Transmembrane</keyword>
<reference evidence="2 3" key="1">
    <citation type="submission" date="2019-11" db="EMBL/GenBank/DDBJ databases">
        <authorList>
            <person name="Li X."/>
        </authorList>
    </citation>
    <scope>NUCLEOTIDE SEQUENCE [LARGE SCALE GENOMIC DNA]</scope>
    <source>
        <strain evidence="2 3">L9</strain>
    </source>
</reference>
<feature type="transmembrane region" description="Helical" evidence="1">
    <location>
        <begin position="65"/>
        <end position="86"/>
    </location>
</feature>
<comment type="caution">
    <text evidence="2">The sequence shown here is derived from an EMBL/GenBank/DDBJ whole genome shotgun (WGS) entry which is preliminary data.</text>
</comment>
<feature type="transmembrane region" description="Helical" evidence="1">
    <location>
        <begin position="36"/>
        <end position="59"/>
    </location>
</feature>
<protein>
    <submittedName>
        <fullName evidence="2">DUF485 domain-containing protein</fullName>
    </submittedName>
</protein>
<evidence type="ECO:0000313" key="3">
    <source>
        <dbReference type="Proteomes" id="UP000469125"/>
    </source>
</evidence>
<keyword evidence="1" id="KW-0472">Membrane</keyword>
<evidence type="ECO:0000256" key="1">
    <source>
        <dbReference type="SAM" id="Phobius"/>
    </source>
</evidence>
<proteinExistence type="predicted"/>
<keyword evidence="1" id="KW-1133">Transmembrane helix</keyword>